<dbReference type="Proteomes" id="UP000545493">
    <property type="component" value="Unassembled WGS sequence"/>
</dbReference>
<organism evidence="1 2">
    <name type="scientific">Saccharomonospora amisosensis</name>
    <dbReference type="NCBI Taxonomy" id="1128677"/>
    <lineage>
        <taxon>Bacteria</taxon>
        <taxon>Bacillati</taxon>
        <taxon>Actinomycetota</taxon>
        <taxon>Actinomycetes</taxon>
        <taxon>Pseudonocardiales</taxon>
        <taxon>Pseudonocardiaceae</taxon>
        <taxon>Saccharomonospora</taxon>
    </lineage>
</organism>
<keyword evidence="2" id="KW-1185">Reference proteome</keyword>
<sequence>MADRLEVPQRERAEQLLTDQWPLGHYIALRQRLDTFADTLTATIDNSESRW</sequence>
<protein>
    <submittedName>
        <fullName evidence="1">Uncharacterized protein</fullName>
    </submittedName>
</protein>
<accession>A0A7X5UKQ8</accession>
<proteinExistence type="predicted"/>
<dbReference type="RefSeq" id="WP_157617312.1">
    <property type="nucleotide sequence ID" value="NZ_JAAOYM010000001.1"/>
</dbReference>
<dbReference type="EMBL" id="JAAOYM010000001">
    <property type="protein sequence ID" value="NIJ09799.1"/>
    <property type="molecule type" value="Genomic_DNA"/>
</dbReference>
<name>A0A7X5UKQ8_9PSEU</name>
<evidence type="ECO:0000313" key="2">
    <source>
        <dbReference type="Proteomes" id="UP000545493"/>
    </source>
</evidence>
<dbReference type="AlphaFoldDB" id="A0A7X5UKQ8"/>
<evidence type="ECO:0000313" key="1">
    <source>
        <dbReference type="EMBL" id="NIJ09799.1"/>
    </source>
</evidence>
<gene>
    <name evidence="1" type="ORF">FHU38_000143</name>
</gene>
<comment type="caution">
    <text evidence="1">The sequence shown here is derived from an EMBL/GenBank/DDBJ whole genome shotgun (WGS) entry which is preliminary data.</text>
</comment>
<reference evidence="1 2" key="1">
    <citation type="submission" date="2020-03" db="EMBL/GenBank/DDBJ databases">
        <title>Sequencing the genomes of 1000 actinobacteria strains.</title>
        <authorList>
            <person name="Klenk H.-P."/>
        </authorList>
    </citation>
    <scope>NUCLEOTIDE SEQUENCE [LARGE SCALE GENOMIC DNA]</scope>
    <source>
        <strain evidence="1 2">DSM 45685</strain>
    </source>
</reference>